<gene>
    <name evidence="6" type="ORF">FGK64_10335</name>
</gene>
<dbReference type="Proteomes" id="UP001191082">
    <property type="component" value="Unassembled WGS sequence"/>
</dbReference>
<dbReference type="SUPFAM" id="SSF46785">
    <property type="entry name" value="Winged helix' DNA-binding domain"/>
    <property type="match status" value="1"/>
</dbReference>
<keyword evidence="2" id="KW-0238">DNA-binding</keyword>
<reference evidence="6 7" key="1">
    <citation type="submission" date="2019-05" db="EMBL/GenBank/DDBJ databases">
        <title>Marivita sp. nov. isolated from sea sediment.</title>
        <authorList>
            <person name="Kim W."/>
        </authorList>
    </citation>
    <scope>NUCLEOTIDE SEQUENCE [LARGE SCALE GENOMIC DNA]</scope>
    <source>
        <strain evidence="6 7">CAU 1492</strain>
    </source>
</reference>
<evidence type="ECO:0000259" key="5">
    <source>
        <dbReference type="PROSITE" id="PS50995"/>
    </source>
</evidence>
<dbReference type="PROSITE" id="PS01117">
    <property type="entry name" value="HTH_MARR_1"/>
    <property type="match status" value="1"/>
</dbReference>
<dbReference type="Gene3D" id="1.10.10.10">
    <property type="entry name" value="Winged helix-like DNA-binding domain superfamily/Winged helix DNA-binding domain"/>
    <property type="match status" value="1"/>
</dbReference>
<evidence type="ECO:0000256" key="2">
    <source>
        <dbReference type="ARBA" id="ARBA00023125"/>
    </source>
</evidence>
<feature type="domain" description="HTH marR-type" evidence="5">
    <location>
        <begin position="38"/>
        <end position="173"/>
    </location>
</feature>
<evidence type="ECO:0000256" key="1">
    <source>
        <dbReference type="ARBA" id="ARBA00023015"/>
    </source>
</evidence>
<keyword evidence="3" id="KW-0804">Transcription</keyword>
<keyword evidence="7" id="KW-1185">Reference proteome</keyword>
<feature type="region of interest" description="Disordered" evidence="4">
    <location>
        <begin position="1"/>
        <end position="29"/>
    </location>
</feature>
<comment type="caution">
    <text evidence="6">The sequence shown here is derived from an EMBL/GenBank/DDBJ whole genome shotgun (WGS) entry which is preliminary data.</text>
</comment>
<dbReference type="InterPro" id="IPR036390">
    <property type="entry name" value="WH_DNA-bd_sf"/>
</dbReference>
<name>A0ABY2X9U8_9RHOB</name>
<dbReference type="InterPro" id="IPR039422">
    <property type="entry name" value="MarR/SlyA-like"/>
</dbReference>
<accession>A0ABY2X9U8</accession>
<dbReference type="PANTHER" id="PTHR33164">
    <property type="entry name" value="TRANSCRIPTIONAL REGULATOR, MARR FAMILY"/>
    <property type="match status" value="1"/>
</dbReference>
<sequence>MRCQQVTFRTPVDMPDQQPSSDARLSTKEWPPADSLAARSLTLELHFLAHLNLIDDGDRRIADLGLGLGRVHHRILYFVTQSPGITVGQLLDLIRVTNQNIHRPMGDLVRMGLIQQRTSEIDRRQRHLHTTPEGEEMLRKITSFQFDRIGRACAAAGPEAMRGFWTVLWNLIEDRERDWLENGKRGDDTLTVTTTDASA</sequence>
<dbReference type="PANTHER" id="PTHR33164:SF44">
    <property type="entry name" value="TRANSCRIPTIONAL REGULATORY PROTEIN"/>
    <property type="match status" value="1"/>
</dbReference>
<evidence type="ECO:0000313" key="6">
    <source>
        <dbReference type="EMBL" id="TMV13154.1"/>
    </source>
</evidence>
<evidence type="ECO:0000256" key="4">
    <source>
        <dbReference type="SAM" id="MobiDB-lite"/>
    </source>
</evidence>
<proteinExistence type="predicted"/>
<organism evidence="6 7">
    <name type="scientific">Arenibacterium halophilum</name>
    <dbReference type="NCBI Taxonomy" id="2583821"/>
    <lineage>
        <taxon>Bacteria</taxon>
        <taxon>Pseudomonadati</taxon>
        <taxon>Pseudomonadota</taxon>
        <taxon>Alphaproteobacteria</taxon>
        <taxon>Rhodobacterales</taxon>
        <taxon>Paracoccaceae</taxon>
        <taxon>Arenibacterium</taxon>
    </lineage>
</organism>
<keyword evidence="1" id="KW-0805">Transcription regulation</keyword>
<dbReference type="EMBL" id="VCPC01000002">
    <property type="protein sequence ID" value="TMV13154.1"/>
    <property type="molecule type" value="Genomic_DNA"/>
</dbReference>
<dbReference type="SMART" id="SM00347">
    <property type="entry name" value="HTH_MARR"/>
    <property type="match status" value="1"/>
</dbReference>
<evidence type="ECO:0000256" key="3">
    <source>
        <dbReference type="ARBA" id="ARBA00023163"/>
    </source>
</evidence>
<protein>
    <submittedName>
        <fullName evidence="6">Winged helix-turn-helix transcriptional regulator</fullName>
    </submittedName>
</protein>
<dbReference type="InterPro" id="IPR036388">
    <property type="entry name" value="WH-like_DNA-bd_sf"/>
</dbReference>
<dbReference type="InterPro" id="IPR023187">
    <property type="entry name" value="Tscrpt_reg_MarR-type_CS"/>
</dbReference>
<dbReference type="InterPro" id="IPR000835">
    <property type="entry name" value="HTH_MarR-typ"/>
</dbReference>
<evidence type="ECO:0000313" key="7">
    <source>
        <dbReference type="Proteomes" id="UP001191082"/>
    </source>
</evidence>
<dbReference type="Pfam" id="PF12802">
    <property type="entry name" value="MarR_2"/>
    <property type="match status" value="1"/>
</dbReference>
<dbReference type="PROSITE" id="PS50995">
    <property type="entry name" value="HTH_MARR_2"/>
    <property type="match status" value="1"/>
</dbReference>